<dbReference type="AlphaFoldDB" id="A0A366EA31"/>
<evidence type="ECO:0000256" key="2">
    <source>
        <dbReference type="SAM" id="Phobius"/>
    </source>
</evidence>
<dbReference type="InterPro" id="IPR038734">
    <property type="entry name" value="YhaN_AAA"/>
</dbReference>
<sequence>MKIKQINIFGFGKWENKQFDLSSQSLVIVSGNNEAGKSTLKQFLLFMLFGMSPKERRLFLPKKGGKLGGRLTVETDDGSTFTIERLHDRNKGEASCYTSDGNVQGEDWLTKQLAGVNRETFLDIFAFDTTMLQKLHQIKQQDIGEILLGVGMAGTDQLYWTEKWLDQQLNQYFKPQGKKPKINQLLESLSHQAEEVTKREAETRDYLEKQQAKQRLQQEITEHQNKQSLLNQQLQNLKQKIHYLDTIAAFQQVNQELATFPDEISFPEQGLTRYDQLQQSLYPLHSEATVFERKLEKEKQQNKQLSENILSDGVVEEIEATLEGFNGWKDITNQLQYKQKDKNELEQQLIYDINQLNLDLNLSDIQSLSLPFATEDTWIQLKEENQAINQSLINIDKEGQLIKEQARYLQQEQDDLERRALKTERVDQLKHDVENEEKIIQYQTQTYLNSQQQEEWYQFKKKKQIQTKWLTILGLSLAFVAMVIGLLLDRQLTWFIVGLGMTAAALIVFLISRSSIKSMEPIFMRSYDLNQGKNKRTVTDETLGEWKQVIEEQVRIKRKQEALANQLRDLNLQQLKQEETKQFHLQRQERLNQKVQVQLIQFPFLHDVSLEHWPKLYHYLIQAIDQTKKYTKLLNVVEELGQMQNDYAARIRQSYTTIFTEDKTVPSIEAIQIKLKGTLDQHKLFFQQLEQSKDTIKQLEEQLAEVYAKMIPYQNQIRLLWEKANVSDEEAFLAKGELKQAYELLYNQMKSYRKTLEAVLTGEDMSNIIKGEPITKSELQATLENMEHALLTANDKIKTKQQQLADINVTMENLENSHALMDEKHRFHQMKSELRHQAKQWTMYQLARVKMKQTKQLYFQNYLPTVLAHTSSYFKRLTNGHYHLVLINEENGALLVEDPQGLRYTIAELSQGTKDQLYVSLRIGLSILIQRNHTMPFFVDDAFVHFDKNRIEAMVTIIGELSETHQIIWFTKEKIGSMPSLRKKNLHLLEI</sequence>
<keyword evidence="2" id="KW-1133">Transmembrane helix</keyword>
<evidence type="ECO:0000313" key="5">
    <source>
        <dbReference type="Proteomes" id="UP000252254"/>
    </source>
</evidence>
<dbReference type="STRING" id="200904.GCA_900168775_01184"/>
<reference evidence="4 5" key="1">
    <citation type="submission" date="2018-06" db="EMBL/GenBank/DDBJ databases">
        <title>Genomic Encyclopedia of Type Strains, Phase IV (KMG-IV): sequencing the most valuable type-strain genomes for metagenomic binning, comparative biology and taxonomic classification.</title>
        <authorList>
            <person name="Goeker M."/>
        </authorList>
    </citation>
    <scope>NUCLEOTIDE SEQUENCE [LARGE SCALE GENOMIC DNA]</scope>
    <source>
        <strain evidence="4 5">DSM 15140</strain>
    </source>
</reference>
<keyword evidence="1" id="KW-0175">Coiled coil</keyword>
<dbReference type="InterPro" id="IPR027417">
    <property type="entry name" value="P-loop_NTPase"/>
</dbReference>
<dbReference type="PANTHER" id="PTHR41259:SF1">
    <property type="entry name" value="DOUBLE-STRAND BREAK REPAIR RAD50 ATPASE, PUTATIVE-RELATED"/>
    <property type="match status" value="1"/>
</dbReference>
<keyword evidence="5" id="KW-1185">Reference proteome</keyword>
<evidence type="ECO:0000259" key="3">
    <source>
        <dbReference type="Pfam" id="PF13514"/>
    </source>
</evidence>
<dbReference type="PANTHER" id="PTHR41259">
    <property type="entry name" value="DOUBLE-STRAND BREAK REPAIR RAD50 ATPASE, PUTATIVE-RELATED"/>
    <property type="match status" value="1"/>
</dbReference>
<feature type="coiled-coil region" evidence="1">
    <location>
        <begin position="776"/>
        <end position="817"/>
    </location>
</feature>
<gene>
    <name evidence="4" type="ORF">DES48_105119</name>
</gene>
<feature type="domain" description="YhaN AAA" evidence="3">
    <location>
        <begin position="1"/>
        <end position="205"/>
    </location>
</feature>
<protein>
    <submittedName>
        <fullName evidence="4">Uncharacterized protein YhaN</fullName>
    </submittedName>
</protein>
<dbReference type="Pfam" id="PF13514">
    <property type="entry name" value="AAA_27"/>
    <property type="match status" value="1"/>
</dbReference>
<dbReference type="Proteomes" id="UP000252254">
    <property type="component" value="Unassembled WGS sequence"/>
</dbReference>
<feature type="transmembrane region" description="Helical" evidence="2">
    <location>
        <begin position="494"/>
        <end position="516"/>
    </location>
</feature>
<dbReference type="EMBL" id="QNRI01000005">
    <property type="protein sequence ID" value="RBO98268.1"/>
    <property type="molecule type" value="Genomic_DNA"/>
</dbReference>
<evidence type="ECO:0000256" key="1">
    <source>
        <dbReference type="SAM" id="Coils"/>
    </source>
</evidence>
<dbReference type="SUPFAM" id="SSF52540">
    <property type="entry name" value="P-loop containing nucleoside triphosphate hydrolases"/>
    <property type="match status" value="1"/>
</dbReference>
<proteinExistence type="predicted"/>
<feature type="coiled-coil region" evidence="1">
    <location>
        <begin position="682"/>
        <end position="709"/>
    </location>
</feature>
<comment type="caution">
    <text evidence="4">The sequence shown here is derived from an EMBL/GenBank/DDBJ whole genome shotgun (WGS) entry which is preliminary data.</text>
</comment>
<accession>A0A366EA31</accession>
<name>A0A366EA31_9BACI</name>
<feature type="coiled-coil region" evidence="1">
    <location>
        <begin position="199"/>
        <end position="240"/>
    </location>
</feature>
<keyword evidence="2" id="KW-0812">Transmembrane</keyword>
<dbReference type="RefSeq" id="WP_113868678.1">
    <property type="nucleotide sequence ID" value="NZ_BAABQN010000005.1"/>
</dbReference>
<evidence type="ECO:0000313" key="4">
    <source>
        <dbReference type="EMBL" id="RBO98268.1"/>
    </source>
</evidence>
<dbReference type="OrthoDB" id="9764467at2"/>
<organism evidence="4 5">
    <name type="scientific">Paraliobacillus ryukyuensis</name>
    <dbReference type="NCBI Taxonomy" id="200904"/>
    <lineage>
        <taxon>Bacteria</taxon>
        <taxon>Bacillati</taxon>
        <taxon>Bacillota</taxon>
        <taxon>Bacilli</taxon>
        <taxon>Bacillales</taxon>
        <taxon>Bacillaceae</taxon>
        <taxon>Paraliobacillus</taxon>
    </lineage>
</organism>
<feature type="transmembrane region" description="Helical" evidence="2">
    <location>
        <begin position="469"/>
        <end position="488"/>
    </location>
</feature>
<keyword evidence="2" id="KW-0472">Membrane</keyword>
<dbReference type="Gene3D" id="3.40.50.300">
    <property type="entry name" value="P-loop containing nucleotide triphosphate hydrolases"/>
    <property type="match status" value="2"/>
</dbReference>